<accession>A0A0A8J4Q7</accession>
<protein>
    <submittedName>
        <fullName evidence="2">Putative glycosyltransferase</fullName>
    </submittedName>
</protein>
<dbReference type="Pfam" id="PF00535">
    <property type="entry name" value="Glycos_transf_2"/>
    <property type="match status" value="1"/>
</dbReference>
<dbReference type="SUPFAM" id="SSF53448">
    <property type="entry name" value="Nucleotide-diphospho-sugar transferases"/>
    <property type="match status" value="1"/>
</dbReference>
<proteinExistence type="predicted"/>
<evidence type="ECO:0000259" key="1">
    <source>
        <dbReference type="Pfam" id="PF00535"/>
    </source>
</evidence>
<dbReference type="AlphaFoldDB" id="A0A0A8J4Q7"/>
<dbReference type="InterPro" id="IPR001173">
    <property type="entry name" value="Glyco_trans_2-like"/>
</dbReference>
<sequence>MDRKMKKVSVLIASYNCAQFIGDTLHSLCSQTMNKDDYEIIIVDDGSTDDSVNIINSLIKEQKNVIFRSRTTNLGVIKTRNELLLLAKGRSEYIAWCDSDDIYNKDKLLRQYTYIKKKKLIGCGTWYKKFGLHDKRIIKFLNPEANRFFLLFGTPVGFPTFMHKNNLDVFFDETLSSSEDYDYLSKICQLGDIGNIPKFYTYYRTHLKQESLGNHSRQRIMHVHLSQKIYNAYFADKIDEQNWIDFPSVLDLRDVKQIIELQNKYFTLFGEVFCAIVDYRFILLNKNKPRCLMYYFIKRNFKLLYIFKLFRGKNVDVSVFNNSR</sequence>
<dbReference type="CDD" id="cd00761">
    <property type="entry name" value="Glyco_tranf_GTA_type"/>
    <property type="match status" value="1"/>
</dbReference>
<dbReference type="PANTHER" id="PTHR22916:SF3">
    <property type="entry name" value="UDP-GLCNAC:BETAGAL BETA-1,3-N-ACETYLGLUCOSAMINYLTRANSFERASE-LIKE PROTEIN 1"/>
    <property type="match status" value="1"/>
</dbReference>
<dbReference type="Gene3D" id="3.90.550.10">
    <property type="entry name" value="Spore Coat Polysaccharide Biosynthesis Protein SpsA, Chain A"/>
    <property type="match status" value="1"/>
</dbReference>
<reference evidence="2" key="1">
    <citation type="journal article" date="2014" name="DNA Res.">
        <title>A complete view of the genetic diversity of the Escherichia coli O-antigen biosynthesis gene cluster.</title>
        <authorList>
            <person name="Iguchi A."/>
            <person name="Iyoda S."/>
            <person name="Kikuchi T."/>
            <person name="Ogura Y."/>
            <person name="Katsura K."/>
            <person name="Ohnishi M."/>
            <person name="Hayashi T."/>
            <person name="Thomson N.R."/>
        </authorList>
    </citation>
    <scope>NUCLEOTIDE SEQUENCE</scope>
    <source>
        <strain evidence="2">E71</strain>
    </source>
</reference>
<feature type="domain" description="Glycosyltransferase 2-like" evidence="1">
    <location>
        <begin position="9"/>
        <end position="131"/>
    </location>
</feature>
<dbReference type="PANTHER" id="PTHR22916">
    <property type="entry name" value="GLYCOSYLTRANSFERASE"/>
    <property type="match status" value="1"/>
</dbReference>
<keyword evidence="2" id="KW-0808">Transferase</keyword>
<dbReference type="InterPro" id="IPR029044">
    <property type="entry name" value="Nucleotide-diphossugar_trans"/>
</dbReference>
<organism evidence="2">
    <name type="scientific">Escherichia coli</name>
    <dbReference type="NCBI Taxonomy" id="562"/>
    <lineage>
        <taxon>Bacteria</taxon>
        <taxon>Pseudomonadati</taxon>
        <taxon>Pseudomonadota</taxon>
        <taxon>Gammaproteobacteria</taxon>
        <taxon>Enterobacterales</taxon>
        <taxon>Enterobacteriaceae</taxon>
        <taxon>Escherichia</taxon>
    </lineage>
</organism>
<dbReference type="GO" id="GO:0016758">
    <property type="term" value="F:hexosyltransferase activity"/>
    <property type="evidence" value="ECO:0007669"/>
    <property type="project" value="UniProtKB-ARBA"/>
</dbReference>
<dbReference type="EMBL" id="AB812032">
    <property type="protein sequence ID" value="BAQ01236.1"/>
    <property type="molecule type" value="Genomic_DNA"/>
</dbReference>
<name>A0A0A8J4Q7_ECOLX</name>
<evidence type="ECO:0000313" key="2">
    <source>
        <dbReference type="EMBL" id="BAQ01236.1"/>
    </source>
</evidence>